<keyword evidence="7" id="KW-0406">Ion transport</keyword>
<dbReference type="SMART" id="SM00382">
    <property type="entry name" value="AAA"/>
    <property type="match status" value="1"/>
</dbReference>
<keyword evidence="11" id="KW-1185">Reference proteome</keyword>
<dbReference type="OrthoDB" id="9112331at2"/>
<keyword evidence="3" id="KW-0410">Iron transport</keyword>
<dbReference type="Proteomes" id="UP000179769">
    <property type="component" value="Unassembled WGS sequence"/>
</dbReference>
<sequence>MTEKSTGLDARIGVDLGTLRLDAALTVAPRRTLAVLGPNGAGKTTLLRALAGLVPLRHGQITLDGTVLDEPASGRYVPPERRDAGYVFQDYLLFPHLSAVDNVAFGPRVRHRTRRGPARAAALEWLARLGLAEFAHLRPAALSGGQAQRVALARALAPGPGMLLLDEPLSALDAGTRLEVRAEIRALLPTLDVPVVMVTHDPVDALTLADEVAVLEGGRVVQRGEPAEVITRPRTPYVARLAGLNLYPGTAANGTVTLGPTAGGDPRTAGAGGGGGLPGAPVHGALRVAPNAPPGAVLVALRPAEVGVHLREPPPETRVNVLTGPVVSVEALGDQVRVLVASTPAVRAEIPAARLGLLRLVRGTPVWLTVHEDALDVYPSDGATM</sequence>
<evidence type="ECO:0000256" key="2">
    <source>
        <dbReference type="ARBA" id="ARBA00022475"/>
    </source>
</evidence>
<dbReference type="Pfam" id="PF08402">
    <property type="entry name" value="TOBE_2"/>
    <property type="match status" value="1"/>
</dbReference>
<keyword evidence="1" id="KW-0813">Transport</keyword>
<protein>
    <submittedName>
        <fullName evidence="10">ABC transporter ATP-binding protein</fullName>
    </submittedName>
</protein>
<evidence type="ECO:0000256" key="1">
    <source>
        <dbReference type="ARBA" id="ARBA00022448"/>
    </source>
</evidence>
<keyword evidence="4" id="KW-0547">Nucleotide-binding</keyword>
<evidence type="ECO:0000256" key="3">
    <source>
        <dbReference type="ARBA" id="ARBA00022496"/>
    </source>
</evidence>
<evidence type="ECO:0000256" key="4">
    <source>
        <dbReference type="ARBA" id="ARBA00022741"/>
    </source>
</evidence>
<dbReference type="InterPro" id="IPR013611">
    <property type="entry name" value="Transp-assoc_OB_typ2"/>
</dbReference>
<dbReference type="InterPro" id="IPR015853">
    <property type="entry name" value="ABC_transpr_FbpC"/>
</dbReference>
<dbReference type="PROSITE" id="PS00211">
    <property type="entry name" value="ABC_TRANSPORTER_1"/>
    <property type="match status" value="1"/>
</dbReference>
<dbReference type="Pfam" id="PF00005">
    <property type="entry name" value="ABC_tran"/>
    <property type="match status" value="1"/>
</dbReference>
<dbReference type="GO" id="GO:0043190">
    <property type="term" value="C:ATP-binding cassette (ABC) transporter complex"/>
    <property type="evidence" value="ECO:0007669"/>
    <property type="project" value="InterPro"/>
</dbReference>
<dbReference type="PROSITE" id="PS50893">
    <property type="entry name" value="ABC_TRANSPORTER_2"/>
    <property type="match status" value="1"/>
</dbReference>
<dbReference type="InterPro" id="IPR017871">
    <property type="entry name" value="ABC_transporter-like_CS"/>
</dbReference>
<dbReference type="CDD" id="cd03259">
    <property type="entry name" value="ABC_Carb_Solutes_like"/>
    <property type="match status" value="1"/>
</dbReference>
<name>A0A1S1PDB1_9ACTN</name>
<reference evidence="11" key="1">
    <citation type="submission" date="2016-07" db="EMBL/GenBank/DDBJ databases">
        <title>Frankia sp. NRRL B-16219 Genome sequencing.</title>
        <authorList>
            <person name="Ghodhbane-Gtari F."/>
            <person name="Swanson E."/>
            <person name="Gueddou A."/>
            <person name="Louati M."/>
            <person name="Nouioui I."/>
            <person name="Hezbri K."/>
            <person name="Abebe-Akele F."/>
            <person name="Simpson S."/>
            <person name="Morris K."/>
            <person name="Thomas K."/>
            <person name="Gtari M."/>
            <person name="Tisa L.S."/>
        </authorList>
    </citation>
    <scope>NUCLEOTIDE SEQUENCE [LARGE SCALE GENOMIC DNA]</scope>
    <source>
        <strain evidence="11">NRRL B-16219</strain>
    </source>
</reference>
<dbReference type="GO" id="GO:0005524">
    <property type="term" value="F:ATP binding"/>
    <property type="evidence" value="ECO:0007669"/>
    <property type="project" value="UniProtKB-KW"/>
</dbReference>
<evidence type="ECO:0000313" key="11">
    <source>
        <dbReference type="Proteomes" id="UP000179769"/>
    </source>
</evidence>
<keyword evidence="8" id="KW-0472">Membrane</keyword>
<dbReference type="GO" id="GO:0016887">
    <property type="term" value="F:ATP hydrolysis activity"/>
    <property type="evidence" value="ECO:0007669"/>
    <property type="project" value="InterPro"/>
</dbReference>
<evidence type="ECO:0000256" key="8">
    <source>
        <dbReference type="ARBA" id="ARBA00023136"/>
    </source>
</evidence>
<evidence type="ECO:0000256" key="6">
    <source>
        <dbReference type="ARBA" id="ARBA00023004"/>
    </source>
</evidence>
<dbReference type="PANTHER" id="PTHR42781">
    <property type="entry name" value="SPERMIDINE/PUTRESCINE IMPORT ATP-BINDING PROTEIN POTA"/>
    <property type="match status" value="1"/>
</dbReference>
<evidence type="ECO:0000256" key="7">
    <source>
        <dbReference type="ARBA" id="ARBA00023065"/>
    </source>
</evidence>
<keyword evidence="6" id="KW-0408">Iron</keyword>
<organism evidence="10 11">
    <name type="scientific">Parafrankia soli</name>
    <dbReference type="NCBI Taxonomy" id="2599596"/>
    <lineage>
        <taxon>Bacteria</taxon>
        <taxon>Bacillati</taxon>
        <taxon>Actinomycetota</taxon>
        <taxon>Actinomycetes</taxon>
        <taxon>Frankiales</taxon>
        <taxon>Frankiaceae</taxon>
        <taxon>Parafrankia</taxon>
    </lineage>
</organism>
<comment type="caution">
    <text evidence="10">The sequence shown here is derived from an EMBL/GenBank/DDBJ whole genome shotgun (WGS) entry which is preliminary data.</text>
</comment>
<dbReference type="InterPro" id="IPR008995">
    <property type="entry name" value="Mo/tungstate-bd_C_term_dom"/>
</dbReference>
<dbReference type="GO" id="GO:0015408">
    <property type="term" value="F:ABC-type ferric iron transporter activity"/>
    <property type="evidence" value="ECO:0007669"/>
    <property type="project" value="InterPro"/>
</dbReference>
<dbReference type="AlphaFoldDB" id="A0A1S1PDB1"/>
<dbReference type="InterPro" id="IPR050093">
    <property type="entry name" value="ABC_SmlMolc_Importer"/>
</dbReference>
<feature type="domain" description="ABC transporter" evidence="9">
    <location>
        <begin position="3"/>
        <end position="242"/>
    </location>
</feature>
<evidence type="ECO:0000256" key="5">
    <source>
        <dbReference type="ARBA" id="ARBA00022840"/>
    </source>
</evidence>
<dbReference type="InterPro" id="IPR003439">
    <property type="entry name" value="ABC_transporter-like_ATP-bd"/>
</dbReference>
<accession>A0A1S1PDB1</accession>
<gene>
    <name evidence="10" type="ORF">BBK14_29005</name>
</gene>
<dbReference type="InterPro" id="IPR027417">
    <property type="entry name" value="P-loop_NTPase"/>
</dbReference>
<evidence type="ECO:0000313" key="10">
    <source>
        <dbReference type="EMBL" id="OHV19700.1"/>
    </source>
</evidence>
<dbReference type="RefSeq" id="WP_071067050.1">
    <property type="nucleotide sequence ID" value="NZ_MAXA01000277.1"/>
</dbReference>
<proteinExistence type="predicted"/>
<dbReference type="SUPFAM" id="SSF50331">
    <property type="entry name" value="MOP-like"/>
    <property type="match status" value="1"/>
</dbReference>
<dbReference type="InterPro" id="IPR003593">
    <property type="entry name" value="AAA+_ATPase"/>
</dbReference>
<dbReference type="Gene3D" id="2.40.50.100">
    <property type="match status" value="1"/>
</dbReference>
<dbReference type="PANTHER" id="PTHR42781:SF4">
    <property type="entry name" value="SPERMIDINE_PUTRESCINE IMPORT ATP-BINDING PROTEIN POTA"/>
    <property type="match status" value="1"/>
</dbReference>
<keyword evidence="5 10" id="KW-0067">ATP-binding</keyword>
<keyword evidence="2" id="KW-1003">Cell membrane</keyword>
<evidence type="ECO:0000259" key="9">
    <source>
        <dbReference type="PROSITE" id="PS50893"/>
    </source>
</evidence>
<dbReference type="Gene3D" id="3.40.50.300">
    <property type="entry name" value="P-loop containing nucleotide triphosphate hydrolases"/>
    <property type="match status" value="1"/>
</dbReference>
<dbReference type="EMBL" id="MAXA01000277">
    <property type="protein sequence ID" value="OHV19700.1"/>
    <property type="molecule type" value="Genomic_DNA"/>
</dbReference>
<dbReference type="SUPFAM" id="SSF52540">
    <property type="entry name" value="P-loop containing nucleoside triphosphate hydrolases"/>
    <property type="match status" value="1"/>
</dbReference>